<evidence type="ECO:0000256" key="15">
    <source>
        <dbReference type="SAM" id="SignalP"/>
    </source>
</evidence>
<dbReference type="Ensembl" id="ENSCINT00000036759.1">
    <property type="protein sequence ID" value="ENSCINP00000034457.1"/>
    <property type="gene ID" value="ENSCING00000019698.1"/>
</dbReference>
<dbReference type="STRING" id="7719.ENSCINP00000034457"/>
<comment type="subcellular location">
    <subcellularLocation>
        <location evidence="1">Membrane</location>
        <topology evidence="1">Single-pass membrane protein</topology>
    </subcellularLocation>
</comment>
<dbReference type="InterPro" id="IPR051836">
    <property type="entry name" value="Kremen_rcpt"/>
</dbReference>
<sequence>MRSTMNIFVFLLIITAICVQAETECYTANGADYEGVQSHIESPLSIRTNFTPCVMWNETGISMFEGLPENYCRNSNNSVFPWCFVRQEGQLQFHLCDIPSCKTPAYRGCYRPNILNNSVSQPLMNGRHALIGDPRMKIARCLNFCRRRDYTYAGLKNGHSCFCSKWATLDERESVLDADQNRLPESNCKKHCINDPIHACGGENAISVYDTRAGMCGNKYMNENHGTIYSPRWPGRYAHNLTCSWTIFILQPYANSPDYQIVFSFVYFDLGRSNDTLTIDTTSRLIAGQPNHVGGFRGSVIPSDVIVPLTRVKMVFLQFVSDHEKARNGFTIKYKVQRVPRITTTTETIPTTASRVADTTAPPSASTSPSTSPVDVETNHAEPTKPAVPATPSNHTTSSETQPANLPADGPEPKATKDHSVVILFIGIAIAVVILSMAVVLVVTGALKRRHRKAKEAKANRPPVEFNNPVSFSNESKTVTGV</sequence>
<dbReference type="GO" id="GO:0005886">
    <property type="term" value="C:plasma membrane"/>
    <property type="evidence" value="ECO:0000318"/>
    <property type="project" value="GO_Central"/>
</dbReference>
<keyword evidence="20" id="KW-1185">Reference proteome</keyword>
<evidence type="ECO:0000256" key="11">
    <source>
        <dbReference type="PROSITE-ProRule" id="PRU00059"/>
    </source>
</evidence>
<keyword evidence="7 14" id="KW-0472">Membrane</keyword>
<feature type="compositionally biased region" description="Polar residues" evidence="13">
    <location>
        <begin position="391"/>
        <end position="404"/>
    </location>
</feature>
<feature type="chain" id="PRO_5014093540" description="Kringle-containing protein marking the eye and the nose" evidence="15">
    <location>
        <begin position="22"/>
        <end position="482"/>
    </location>
</feature>
<evidence type="ECO:0000259" key="16">
    <source>
        <dbReference type="PROSITE" id="PS01180"/>
    </source>
</evidence>
<comment type="caution">
    <text evidence="12">Lacks conserved residue(s) required for the propagation of feature annotation.</text>
</comment>
<organism evidence="19 20">
    <name type="scientific">Ciona intestinalis</name>
    <name type="common">Transparent sea squirt</name>
    <name type="synonym">Ascidia intestinalis</name>
    <dbReference type="NCBI Taxonomy" id="7719"/>
    <lineage>
        <taxon>Eukaryota</taxon>
        <taxon>Metazoa</taxon>
        <taxon>Chordata</taxon>
        <taxon>Tunicata</taxon>
        <taxon>Ascidiacea</taxon>
        <taxon>Phlebobranchia</taxon>
        <taxon>Cionidae</taxon>
        <taxon>Ciona</taxon>
    </lineage>
</organism>
<keyword evidence="6 14" id="KW-1133">Transmembrane helix</keyword>
<dbReference type="InterPro" id="IPR035914">
    <property type="entry name" value="Sperma_CUB_dom_sf"/>
</dbReference>
<evidence type="ECO:0000256" key="7">
    <source>
        <dbReference type="ARBA" id="ARBA00023136"/>
    </source>
</evidence>
<feature type="compositionally biased region" description="Low complexity" evidence="13">
    <location>
        <begin position="359"/>
        <end position="373"/>
    </location>
</feature>
<dbReference type="AlphaFoldDB" id="H2XXS3"/>
<feature type="signal peptide" evidence="15">
    <location>
        <begin position="1"/>
        <end position="21"/>
    </location>
</feature>
<dbReference type="InterPro" id="IPR002889">
    <property type="entry name" value="WSC_carb-bd"/>
</dbReference>
<dbReference type="Pfam" id="PF00431">
    <property type="entry name" value="CUB"/>
    <property type="match status" value="1"/>
</dbReference>
<accession>A0A1W5BAM7</accession>
<keyword evidence="3" id="KW-0879">Wnt signaling pathway</keyword>
<dbReference type="PROSITE" id="PS01180">
    <property type="entry name" value="CUB"/>
    <property type="match status" value="1"/>
</dbReference>
<dbReference type="GO" id="GO:0007165">
    <property type="term" value="P:signal transduction"/>
    <property type="evidence" value="ECO:0000318"/>
    <property type="project" value="GO_Central"/>
</dbReference>
<dbReference type="GO" id="GO:0016055">
    <property type="term" value="P:Wnt signaling pathway"/>
    <property type="evidence" value="ECO:0007669"/>
    <property type="project" value="UniProtKB-KW"/>
</dbReference>
<dbReference type="InterPro" id="IPR038178">
    <property type="entry name" value="Kringle_sf"/>
</dbReference>
<dbReference type="Pfam" id="PF00051">
    <property type="entry name" value="Kringle"/>
    <property type="match status" value="1"/>
</dbReference>
<keyword evidence="2 12" id="KW-0420">Kringle</keyword>
<evidence type="ECO:0000256" key="14">
    <source>
        <dbReference type="SAM" id="Phobius"/>
    </source>
</evidence>
<reference evidence="19" key="4">
    <citation type="submission" date="2025-09" db="UniProtKB">
        <authorList>
            <consortium name="Ensembl"/>
        </authorList>
    </citation>
    <scope>IDENTIFICATION</scope>
</reference>
<accession>H2XXS3</accession>
<dbReference type="InterPro" id="IPR013806">
    <property type="entry name" value="Kringle-like"/>
</dbReference>
<dbReference type="Pfam" id="PF01822">
    <property type="entry name" value="WSC"/>
    <property type="match status" value="1"/>
</dbReference>
<feature type="domain" description="CUB" evidence="16">
    <location>
        <begin position="216"/>
        <end position="337"/>
    </location>
</feature>
<evidence type="ECO:0000256" key="10">
    <source>
        <dbReference type="ARBA" id="ARBA00032328"/>
    </source>
</evidence>
<feature type="domain" description="WSC" evidence="18">
    <location>
        <begin position="103"/>
        <end position="212"/>
    </location>
</feature>
<dbReference type="SUPFAM" id="SSF57440">
    <property type="entry name" value="Kringle-like"/>
    <property type="match status" value="1"/>
</dbReference>
<evidence type="ECO:0000256" key="12">
    <source>
        <dbReference type="PROSITE-ProRule" id="PRU00121"/>
    </source>
</evidence>
<keyword evidence="5 15" id="KW-0732">Signal</keyword>
<dbReference type="SUPFAM" id="SSF49854">
    <property type="entry name" value="Spermadhesin, CUB domain"/>
    <property type="match status" value="1"/>
</dbReference>
<dbReference type="SMART" id="SM00130">
    <property type="entry name" value="KR"/>
    <property type="match status" value="1"/>
</dbReference>
<dbReference type="Gene3D" id="2.40.20.10">
    <property type="entry name" value="Plasminogen Kringle 4"/>
    <property type="match status" value="1"/>
</dbReference>
<dbReference type="GeneTree" id="ENSGT00940000162126"/>
<evidence type="ECO:0000256" key="8">
    <source>
        <dbReference type="ARBA" id="ARBA00023157"/>
    </source>
</evidence>
<dbReference type="PRINTS" id="PR00018">
    <property type="entry name" value="KRINGLE"/>
</dbReference>
<dbReference type="PANTHER" id="PTHR24269:SF16">
    <property type="entry name" value="PROTEIN SLG1"/>
    <property type="match status" value="1"/>
</dbReference>
<evidence type="ECO:0000256" key="9">
    <source>
        <dbReference type="ARBA" id="ARBA00023180"/>
    </source>
</evidence>
<evidence type="ECO:0000259" key="17">
    <source>
        <dbReference type="PROSITE" id="PS50070"/>
    </source>
</evidence>
<keyword evidence="9" id="KW-0325">Glycoprotein</keyword>
<evidence type="ECO:0000256" key="2">
    <source>
        <dbReference type="ARBA" id="ARBA00022572"/>
    </source>
</evidence>
<evidence type="ECO:0000313" key="19">
    <source>
        <dbReference type="Ensembl" id="ENSCINP00000034457.1"/>
    </source>
</evidence>
<evidence type="ECO:0000259" key="18">
    <source>
        <dbReference type="PROSITE" id="PS51212"/>
    </source>
</evidence>
<evidence type="ECO:0000256" key="3">
    <source>
        <dbReference type="ARBA" id="ARBA00022687"/>
    </source>
</evidence>
<name>H2XXS3_CIOIN</name>
<evidence type="ECO:0000256" key="6">
    <source>
        <dbReference type="ARBA" id="ARBA00022989"/>
    </source>
</evidence>
<dbReference type="EMBL" id="EAAA01000796">
    <property type="status" value="NOT_ANNOTATED_CDS"/>
    <property type="molecule type" value="Genomic_DNA"/>
</dbReference>
<evidence type="ECO:0000256" key="13">
    <source>
        <dbReference type="SAM" id="MobiDB-lite"/>
    </source>
</evidence>
<dbReference type="PANTHER" id="PTHR24269">
    <property type="entry name" value="KREMEN PROTEIN"/>
    <property type="match status" value="1"/>
</dbReference>
<dbReference type="PROSITE" id="PS00021">
    <property type="entry name" value="KRINGLE_1"/>
    <property type="match status" value="1"/>
</dbReference>
<evidence type="ECO:0000313" key="20">
    <source>
        <dbReference type="Proteomes" id="UP000008144"/>
    </source>
</evidence>
<dbReference type="InterPro" id="IPR018056">
    <property type="entry name" value="Kringle_CS"/>
</dbReference>
<reference evidence="19" key="2">
    <citation type="journal article" date="2008" name="Genome Biol.">
        <title>Improved genome assembly and evidence-based global gene model set for the chordate Ciona intestinalis: new insight into intron and operon populations.</title>
        <authorList>
            <person name="Satou Y."/>
            <person name="Mineta K."/>
            <person name="Ogasawara M."/>
            <person name="Sasakura Y."/>
            <person name="Shoguchi E."/>
            <person name="Ueno K."/>
            <person name="Yamada L."/>
            <person name="Matsumoto J."/>
            <person name="Wasserscheid J."/>
            <person name="Dewar K."/>
            <person name="Wiley G.B."/>
            <person name="Macmil S.L."/>
            <person name="Roe B.A."/>
            <person name="Zeller R.W."/>
            <person name="Hastings K.E."/>
            <person name="Lemaire P."/>
            <person name="Lindquist E."/>
            <person name="Endo T."/>
            <person name="Hotta K."/>
            <person name="Inaba K."/>
        </authorList>
    </citation>
    <scope>NUCLEOTIDE SEQUENCE [LARGE SCALE GENOMIC DNA]</scope>
    <source>
        <strain evidence="19">wild type</strain>
    </source>
</reference>
<protein>
    <recommendedName>
        <fullName evidence="10">Kringle-containing protein marking the eye and the nose</fullName>
    </recommendedName>
</protein>
<dbReference type="GO" id="GO:0004888">
    <property type="term" value="F:transmembrane signaling receptor activity"/>
    <property type="evidence" value="ECO:0000318"/>
    <property type="project" value="GO_Central"/>
</dbReference>
<dbReference type="SMART" id="SM00321">
    <property type="entry name" value="WSC"/>
    <property type="match status" value="1"/>
</dbReference>
<proteinExistence type="predicted"/>
<dbReference type="InterPro" id="IPR000859">
    <property type="entry name" value="CUB_dom"/>
</dbReference>
<feature type="region of interest" description="Disordered" evidence="13">
    <location>
        <begin position="452"/>
        <end position="482"/>
    </location>
</feature>
<dbReference type="OMA" id="HANTIFM"/>
<dbReference type="Gene3D" id="2.60.120.290">
    <property type="entry name" value="Spermadhesin, CUB domain"/>
    <property type="match status" value="1"/>
</dbReference>
<dbReference type="CDD" id="cd00041">
    <property type="entry name" value="CUB"/>
    <property type="match status" value="1"/>
</dbReference>
<feature type="disulfide bond" evidence="11">
    <location>
        <begin position="216"/>
        <end position="243"/>
    </location>
</feature>
<feature type="compositionally biased region" description="Polar residues" evidence="13">
    <location>
        <begin position="468"/>
        <end position="482"/>
    </location>
</feature>
<feature type="domain" description="Kringle" evidence="17">
    <location>
        <begin position="24"/>
        <end position="101"/>
    </location>
</feature>
<evidence type="ECO:0000256" key="1">
    <source>
        <dbReference type="ARBA" id="ARBA00004167"/>
    </source>
</evidence>
<evidence type="ECO:0000256" key="5">
    <source>
        <dbReference type="ARBA" id="ARBA00022729"/>
    </source>
</evidence>
<reference evidence="19" key="3">
    <citation type="submission" date="2025-08" db="UniProtKB">
        <authorList>
            <consortium name="Ensembl"/>
        </authorList>
    </citation>
    <scope>IDENTIFICATION</scope>
</reference>
<dbReference type="HOGENOM" id="CLU_566128_0_0_1"/>
<keyword evidence="4 14" id="KW-0812">Transmembrane</keyword>
<feature type="region of interest" description="Disordered" evidence="13">
    <location>
        <begin position="345"/>
        <end position="413"/>
    </location>
</feature>
<dbReference type="SMART" id="SM00042">
    <property type="entry name" value="CUB"/>
    <property type="match status" value="1"/>
</dbReference>
<evidence type="ECO:0000256" key="4">
    <source>
        <dbReference type="ARBA" id="ARBA00022692"/>
    </source>
</evidence>
<dbReference type="InterPro" id="IPR000001">
    <property type="entry name" value="Kringle"/>
</dbReference>
<dbReference type="PROSITE" id="PS51212">
    <property type="entry name" value="WSC"/>
    <property type="match status" value="1"/>
</dbReference>
<dbReference type="InParanoid" id="H2XXS3"/>
<reference evidence="20" key="1">
    <citation type="journal article" date="2002" name="Science">
        <title>The draft genome of Ciona intestinalis: insights into chordate and vertebrate origins.</title>
        <authorList>
            <person name="Dehal P."/>
            <person name="Satou Y."/>
            <person name="Campbell R.K."/>
            <person name="Chapman J."/>
            <person name="Degnan B."/>
            <person name="De Tomaso A."/>
            <person name="Davidson B."/>
            <person name="Di Gregorio A."/>
            <person name="Gelpke M."/>
            <person name="Goodstein D.M."/>
            <person name="Harafuji N."/>
            <person name="Hastings K.E."/>
            <person name="Ho I."/>
            <person name="Hotta K."/>
            <person name="Huang W."/>
            <person name="Kawashima T."/>
            <person name="Lemaire P."/>
            <person name="Martinez D."/>
            <person name="Meinertzhagen I.A."/>
            <person name="Necula S."/>
            <person name="Nonaka M."/>
            <person name="Putnam N."/>
            <person name="Rash S."/>
            <person name="Saiga H."/>
            <person name="Satake M."/>
            <person name="Terry A."/>
            <person name="Yamada L."/>
            <person name="Wang H.G."/>
            <person name="Awazu S."/>
            <person name="Azumi K."/>
            <person name="Boore J."/>
            <person name="Branno M."/>
            <person name="Chin-Bow S."/>
            <person name="DeSantis R."/>
            <person name="Doyle S."/>
            <person name="Francino P."/>
            <person name="Keys D.N."/>
            <person name="Haga S."/>
            <person name="Hayashi H."/>
            <person name="Hino K."/>
            <person name="Imai K.S."/>
            <person name="Inaba K."/>
            <person name="Kano S."/>
            <person name="Kobayashi K."/>
            <person name="Kobayashi M."/>
            <person name="Lee B.I."/>
            <person name="Makabe K.W."/>
            <person name="Manohar C."/>
            <person name="Matassi G."/>
            <person name="Medina M."/>
            <person name="Mochizuki Y."/>
            <person name="Mount S."/>
            <person name="Morishita T."/>
            <person name="Miura S."/>
            <person name="Nakayama A."/>
            <person name="Nishizaka S."/>
            <person name="Nomoto H."/>
            <person name="Ohta F."/>
            <person name="Oishi K."/>
            <person name="Rigoutsos I."/>
            <person name="Sano M."/>
            <person name="Sasaki A."/>
            <person name="Sasakura Y."/>
            <person name="Shoguchi E."/>
            <person name="Shin-i T."/>
            <person name="Spagnuolo A."/>
            <person name="Stainier D."/>
            <person name="Suzuki M.M."/>
            <person name="Tassy O."/>
            <person name="Takatori N."/>
            <person name="Tokuoka M."/>
            <person name="Yagi K."/>
            <person name="Yoshizaki F."/>
            <person name="Wada S."/>
            <person name="Zhang C."/>
            <person name="Hyatt P.D."/>
            <person name="Larimer F."/>
            <person name="Detter C."/>
            <person name="Doggett N."/>
            <person name="Glavina T."/>
            <person name="Hawkins T."/>
            <person name="Richardson P."/>
            <person name="Lucas S."/>
            <person name="Kohara Y."/>
            <person name="Levine M."/>
            <person name="Satoh N."/>
            <person name="Rokhsar D.S."/>
        </authorList>
    </citation>
    <scope>NUCLEOTIDE SEQUENCE [LARGE SCALE GENOMIC DNA]</scope>
</reference>
<dbReference type="PROSITE" id="PS50070">
    <property type="entry name" value="KRINGLE_2"/>
    <property type="match status" value="1"/>
</dbReference>
<keyword evidence="8 11" id="KW-1015">Disulfide bond</keyword>
<feature type="transmembrane region" description="Helical" evidence="14">
    <location>
        <begin position="421"/>
        <end position="447"/>
    </location>
</feature>
<dbReference type="Proteomes" id="UP000008144">
    <property type="component" value="Chromosome 11"/>
</dbReference>